<dbReference type="AlphaFoldDB" id="A0AAD7MF52"/>
<keyword evidence="2" id="KW-1185">Reference proteome</keyword>
<dbReference type="Proteomes" id="UP001215598">
    <property type="component" value="Unassembled WGS sequence"/>
</dbReference>
<organism evidence="1 2">
    <name type="scientific">Mycena metata</name>
    <dbReference type="NCBI Taxonomy" id="1033252"/>
    <lineage>
        <taxon>Eukaryota</taxon>
        <taxon>Fungi</taxon>
        <taxon>Dikarya</taxon>
        <taxon>Basidiomycota</taxon>
        <taxon>Agaricomycotina</taxon>
        <taxon>Agaricomycetes</taxon>
        <taxon>Agaricomycetidae</taxon>
        <taxon>Agaricales</taxon>
        <taxon>Marasmiineae</taxon>
        <taxon>Mycenaceae</taxon>
        <taxon>Mycena</taxon>
    </lineage>
</organism>
<gene>
    <name evidence="1" type="ORF">B0H16DRAFT_1810241</name>
</gene>
<evidence type="ECO:0000313" key="2">
    <source>
        <dbReference type="Proteomes" id="UP001215598"/>
    </source>
</evidence>
<protein>
    <submittedName>
        <fullName evidence="1">Uncharacterized protein</fullName>
    </submittedName>
</protein>
<dbReference type="EMBL" id="JARKIB010000340">
    <property type="protein sequence ID" value="KAJ7713610.1"/>
    <property type="molecule type" value="Genomic_DNA"/>
</dbReference>
<name>A0AAD7MF52_9AGAR</name>
<accession>A0AAD7MF52</accession>
<sequence length="341" mass="37476">MEESRDQGGRGKIWKMDADAPSALFFCSRTGLQILATPAPSVPRRPLALALLPAAKVPDGHAEELCGESVKGDGSIWGVFGAWGCDLRAQRGQMRGGLAVYSATNNARNERKMTEKKGEVARTVTQRAKKSATEGTWWAGYAPEDIQERIGVRAEDAEEHVNAERGEARDQHATEGRRVNQNSTSLLDAALVWSSPQIADRSLFLGFIQRFRPVFLSSSCATRGLLLVGLCGQSPVLGIKRMFQPRAVSDQSESIASDAARLQPSLYLFRLVQRLVSGAAVDLHFAMQQLIPQLLNQLKLRNNPETALSGDRPSIPHQNYLGRMERTLTGCWHPARLHSIL</sequence>
<proteinExistence type="predicted"/>
<comment type="caution">
    <text evidence="1">The sequence shown here is derived from an EMBL/GenBank/DDBJ whole genome shotgun (WGS) entry which is preliminary data.</text>
</comment>
<evidence type="ECO:0000313" key="1">
    <source>
        <dbReference type="EMBL" id="KAJ7713610.1"/>
    </source>
</evidence>
<reference evidence="1" key="1">
    <citation type="submission" date="2023-03" db="EMBL/GenBank/DDBJ databases">
        <title>Massive genome expansion in bonnet fungi (Mycena s.s.) driven by repeated elements and novel gene families across ecological guilds.</title>
        <authorList>
            <consortium name="Lawrence Berkeley National Laboratory"/>
            <person name="Harder C.B."/>
            <person name="Miyauchi S."/>
            <person name="Viragh M."/>
            <person name="Kuo A."/>
            <person name="Thoen E."/>
            <person name="Andreopoulos B."/>
            <person name="Lu D."/>
            <person name="Skrede I."/>
            <person name="Drula E."/>
            <person name="Henrissat B."/>
            <person name="Morin E."/>
            <person name="Kohler A."/>
            <person name="Barry K."/>
            <person name="LaButti K."/>
            <person name="Morin E."/>
            <person name="Salamov A."/>
            <person name="Lipzen A."/>
            <person name="Mereny Z."/>
            <person name="Hegedus B."/>
            <person name="Baldrian P."/>
            <person name="Stursova M."/>
            <person name="Weitz H."/>
            <person name="Taylor A."/>
            <person name="Grigoriev I.V."/>
            <person name="Nagy L.G."/>
            <person name="Martin F."/>
            <person name="Kauserud H."/>
        </authorList>
    </citation>
    <scope>NUCLEOTIDE SEQUENCE</scope>
    <source>
        <strain evidence="1">CBHHK182m</strain>
    </source>
</reference>